<sequence length="110" mass="12604">MTEARLKSGLWVRGLMRLAQNQGYDAMRLRKGDEDAGAVLLVLRDRQDALAVLRETAVDAGWERVTFEGQEALDTYLERQIRYDPDLWILEITLDDLATPVEKTFPPRSL</sequence>
<dbReference type="EMBL" id="JAMXQU010000010">
    <property type="protein sequence ID" value="MCO6160761.1"/>
    <property type="molecule type" value="Genomic_DNA"/>
</dbReference>
<evidence type="ECO:0000313" key="1">
    <source>
        <dbReference type="EMBL" id="MCO6160761.1"/>
    </source>
</evidence>
<evidence type="ECO:0000313" key="2">
    <source>
        <dbReference type="Proteomes" id="UP001523401"/>
    </source>
</evidence>
<dbReference type="Proteomes" id="UP001523401">
    <property type="component" value="Unassembled WGS sequence"/>
</dbReference>
<reference evidence="1 2" key="1">
    <citation type="submission" date="2022-06" db="EMBL/GenBank/DDBJ databases">
        <title>Whole-genome of Asaia lannensis strain LMG 27011T.</title>
        <authorList>
            <person name="Sombolestani A."/>
        </authorList>
    </citation>
    <scope>NUCLEOTIDE SEQUENCE [LARGE SCALE GENOMIC DNA]</scope>
    <source>
        <strain evidence="1 2">NBRC 102526</strain>
    </source>
</reference>
<gene>
    <name evidence="1" type="ORF">NF685_12035</name>
</gene>
<protein>
    <submittedName>
        <fullName evidence="1">DUF1491 family protein</fullName>
    </submittedName>
</protein>
<dbReference type="InterPro" id="IPR009964">
    <property type="entry name" value="DUF1491"/>
</dbReference>
<proteinExistence type="predicted"/>
<accession>A0ABT1CJ47</accession>
<dbReference type="Gene3D" id="3.40.1530.20">
    <property type="entry name" value="Protein of unknown function (DUF1491)"/>
    <property type="match status" value="1"/>
</dbReference>
<organism evidence="1 2">
    <name type="scientific">Asaia lannensis NBRC 102526</name>
    <dbReference type="NCBI Taxonomy" id="1307926"/>
    <lineage>
        <taxon>Bacteria</taxon>
        <taxon>Pseudomonadati</taxon>
        <taxon>Pseudomonadota</taxon>
        <taxon>Alphaproteobacteria</taxon>
        <taxon>Acetobacterales</taxon>
        <taxon>Acetobacteraceae</taxon>
        <taxon>Asaia</taxon>
    </lineage>
</organism>
<keyword evidence="2" id="KW-1185">Reference proteome</keyword>
<comment type="caution">
    <text evidence="1">The sequence shown here is derived from an EMBL/GenBank/DDBJ whole genome shotgun (WGS) entry which is preliminary data.</text>
</comment>
<dbReference type="RefSeq" id="WP_252849796.1">
    <property type="nucleotide sequence ID" value="NZ_BAPW01000002.1"/>
</dbReference>
<name>A0ABT1CJ47_9PROT</name>
<dbReference type="Pfam" id="PF07372">
    <property type="entry name" value="DUF1491"/>
    <property type="match status" value="1"/>
</dbReference>